<evidence type="ECO:0000313" key="3">
    <source>
        <dbReference type="Proteomes" id="UP000207598"/>
    </source>
</evidence>
<dbReference type="AlphaFoldDB" id="A0A238L3X0"/>
<protein>
    <submittedName>
        <fullName evidence="2">Uncharacterized protein</fullName>
    </submittedName>
</protein>
<dbReference type="Proteomes" id="UP000207598">
    <property type="component" value="Unassembled WGS sequence"/>
</dbReference>
<feature type="transmembrane region" description="Helical" evidence="1">
    <location>
        <begin position="159"/>
        <end position="177"/>
    </location>
</feature>
<organism evidence="2 3">
    <name type="scientific">Maliponia aquimaris</name>
    <dbReference type="NCBI Taxonomy" id="1673631"/>
    <lineage>
        <taxon>Bacteria</taxon>
        <taxon>Pseudomonadati</taxon>
        <taxon>Pseudomonadota</taxon>
        <taxon>Alphaproteobacteria</taxon>
        <taxon>Rhodobacterales</taxon>
        <taxon>Paracoccaceae</taxon>
        <taxon>Maliponia</taxon>
    </lineage>
</organism>
<keyword evidence="1" id="KW-0472">Membrane</keyword>
<feature type="transmembrane region" description="Helical" evidence="1">
    <location>
        <begin position="100"/>
        <end position="124"/>
    </location>
</feature>
<name>A0A238L3X0_9RHOB</name>
<keyword evidence="1" id="KW-1133">Transmembrane helix</keyword>
<feature type="transmembrane region" description="Helical" evidence="1">
    <location>
        <begin position="28"/>
        <end position="47"/>
    </location>
</feature>
<accession>A0A238L3X0</accession>
<reference evidence="2 3" key="1">
    <citation type="submission" date="2017-05" db="EMBL/GenBank/DDBJ databases">
        <authorList>
            <person name="Song R."/>
            <person name="Chenine A.L."/>
            <person name="Ruprecht R.M."/>
        </authorList>
    </citation>
    <scope>NUCLEOTIDE SEQUENCE [LARGE SCALE GENOMIC DNA]</scope>
    <source>
        <strain evidence="2 3">CECT 8898</strain>
    </source>
</reference>
<keyword evidence="1" id="KW-0812">Transmembrane</keyword>
<gene>
    <name evidence="2" type="ORF">MAA8898_04384</name>
</gene>
<feature type="transmembrane region" description="Helical" evidence="1">
    <location>
        <begin position="67"/>
        <end position="88"/>
    </location>
</feature>
<evidence type="ECO:0000256" key="1">
    <source>
        <dbReference type="SAM" id="Phobius"/>
    </source>
</evidence>
<keyword evidence="3" id="KW-1185">Reference proteome</keyword>
<proteinExistence type="predicted"/>
<evidence type="ECO:0000313" key="2">
    <source>
        <dbReference type="EMBL" id="SMX49678.1"/>
    </source>
</evidence>
<feature type="transmembrane region" description="Helical" evidence="1">
    <location>
        <begin position="189"/>
        <end position="214"/>
    </location>
</feature>
<sequence>MVWHAIVDPMQKFFLLEMPARLFIRNTLLVSLVGLFAVLVPYVFLIPGFGAVLAEGGPAFSRFLRQILTNGLPVVFAVNYVGFFLIALGNTRTKANKVPILALMLDIPARVAVFVVLHVIVYVMSADWFDSFGGSRATALRVVAPTLARSAFFENLSGVYLYASLMCTFPMHVDLLARADWMRRIGRRLPRFAMPVFVALLWFALAVVTLTLLADQITRWQQP</sequence>
<dbReference type="EMBL" id="FXYF01000017">
    <property type="protein sequence ID" value="SMX49678.1"/>
    <property type="molecule type" value="Genomic_DNA"/>
</dbReference>